<reference evidence="1" key="1">
    <citation type="submission" date="2018-05" db="EMBL/GenBank/DDBJ databases">
        <authorList>
            <person name="Lanie J.A."/>
            <person name="Ng W.-L."/>
            <person name="Kazmierczak K.M."/>
            <person name="Andrzejewski T.M."/>
            <person name="Davidsen T.M."/>
            <person name="Wayne K.J."/>
            <person name="Tettelin H."/>
            <person name="Glass J.I."/>
            <person name="Rusch D."/>
            <person name="Podicherti R."/>
            <person name="Tsui H.-C.T."/>
            <person name="Winkler M.E."/>
        </authorList>
    </citation>
    <scope>NUCLEOTIDE SEQUENCE</scope>
</reference>
<gene>
    <name evidence="1" type="ORF">METZ01_LOCUS19420</name>
</gene>
<accession>A0A381PHT5</accession>
<sequence length="58" mass="6114">MLNQSSLPNLQLGYAPLISNLREVSVSPTAVCDHDTCHVDPPGQTKFDGVTNAGETAC</sequence>
<evidence type="ECO:0000313" key="1">
    <source>
        <dbReference type="EMBL" id="SUZ66566.1"/>
    </source>
</evidence>
<proteinExistence type="predicted"/>
<dbReference type="AlphaFoldDB" id="A0A381PHT5"/>
<protein>
    <submittedName>
        <fullName evidence="1">Uncharacterized protein</fullName>
    </submittedName>
</protein>
<dbReference type="EMBL" id="UINC01000987">
    <property type="protein sequence ID" value="SUZ66566.1"/>
    <property type="molecule type" value="Genomic_DNA"/>
</dbReference>
<name>A0A381PHT5_9ZZZZ</name>
<organism evidence="1">
    <name type="scientific">marine metagenome</name>
    <dbReference type="NCBI Taxonomy" id="408172"/>
    <lineage>
        <taxon>unclassified sequences</taxon>
        <taxon>metagenomes</taxon>
        <taxon>ecological metagenomes</taxon>
    </lineage>
</organism>